<proteinExistence type="predicted"/>
<protein>
    <recommendedName>
        <fullName evidence="2">DUF72 domain-containing protein</fullName>
    </recommendedName>
</protein>
<dbReference type="InterPro" id="IPR002763">
    <property type="entry name" value="DUF72"/>
</dbReference>
<comment type="caution">
    <text evidence="1">The sequence shown here is derived from an EMBL/GenBank/DDBJ whole genome shotgun (WGS) entry which is preliminary data.</text>
</comment>
<dbReference type="InterPro" id="IPR036520">
    <property type="entry name" value="UPF0759_sf"/>
</dbReference>
<dbReference type="AlphaFoldDB" id="A0A0F9W9Y4"/>
<dbReference type="EMBL" id="LAZR01000318">
    <property type="protein sequence ID" value="KKN74913.1"/>
    <property type="molecule type" value="Genomic_DNA"/>
</dbReference>
<organism evidence="1">
    <name type="scientific">marine sediment metagenome</name>
    <dbReference type="NCBI Taxonomy" id="412755"/>
    <lineage>
        <taxon>unclassified sequences</taxon>
        <taxon>metagenomes</taxon>
        <taxon>ecological metagenomes</taxon>
    </lineage>
</organism>
<dbReference type="Gene3D" id="3.20.20.410">
    <property type="entry name" value="Protein of unknown function UPF0759"/>
    <property type="match status" value="1"/>
</dbReference>
<name>A0A0F9W9Y4_9ZZZZ</name>
<evidence type="ECO:0008006" key="2">
    <source>
        <dbReference type="Google" id="ProtNLM"/>
    </source>
</evidence>
<evidence type="ECO:0000313" key="1">
    <source>
        <dbReference type="EMBL" id="KKN74913.1"/>
    </source>
</evidence>
<dbReference type="PANTHER" id="PTHR30348">
    <property type="entry name" value="UNCHARACTERIZED PROTEIN YECE"/>
    <property type="match status" value="1"/>
</dbReference>
<sequence>MVNKVLVGTSGWGYDEWIGPFYPRSLNQEDFLLYYSEIFYTNEINTTFYNIPSRWVVKNWVKKTPANFLFSAKIPQTITHAYKLDIDLCLDDLDHYLNSMEPLIEANKLLSLLIQLPPSFNKNKHFSQLKEFINNWPSDYKKDKYHLVVEFRHKSWMDEAVFQYLRAKSLTYCAVIEPLLPPRMDITNPSFAYIRFHGYGNKIWFDYDFHEEEIRSWAQSIKEIIPKVKKIGIYFNNHFSGYAVKNSLMLMKELKVQPRNSPSRVNILEIKKKSGEYPKGQLDLDKFM</sequence>
<gene>
    <name evidence="1" type="ORF">LCGC14_0385390</name>
</gene>
<dbReference type="SUPFAM" id="SSF117396">
    <property type="entry name" value="TM1631-like"/>
    <property type="match status" value="1"/>
</dbReference>
<reference evidence="1" key="1">
    <citation type="journal article" date="2015" name="Nature">
        <title>Complex archaea that bridge the gap between prokaryotes and eukaryotes.</title>
        <authorList>
            <person name="Spang A."/>
            <person name="Saw J.H."/>
            <person name="Jorgensen S.L."/>
            <person name="Zaremba-Niedzwiedzka K."/>
            <person name="Martijn J."/>
            <person name="Lind A.E."/>
            <person name="van Eijk R."/>
            <person name="Schleper C."/>
            <person name="Guy L."/>
            <person name="Ettema T.J."/>
        </authorList>
    </citation>
    <scope>NUCLEOTIDE SEQUENCE</scope>
</reference>
<dbReference type="Pfam" id="PF01904">
    <property type="entry name" value="DUF72"/>
    <property type="match status" value="1"/>
</dbReference>
<dbReference type="PANTHER" id="PTHR30348:SF4">
    <property type="entry name" value="DUF72 DOMAIN-CONTAINING PROTEIN"/>
    <property type="match status" value="1"/>
</dbReference>
<accession>A0A0F9W9Y4</accession>